<evidence type="ECO:0000313" key="7">
    <source>
        <dbReference type="Proteomes" id="UP001500642"/>
    </source>
</evidence>
<feature type="domain" description="Glycosyl transferase family 1" evidence="4">
    <location>
        <begin position="209"/>
        <end position="368"/>
    </location>
</feature>
<dbReference type="Pfam" id="PF13579">
    <property type="entry name" value="Glyco_trans_4_4"/>
    <property type="match status" value="1"/>
</dbReference>
<protein>
    <recommendedName>
        <fullName evidence="1">D-inositol 3-phosphate glycosyltransferase</fullName>
    </recommendedName>
</protein>
<evidence type="ECO:0000259" key="4">
    <source>
        <dbReference type="Pfam" id="PF00534"/>
    </source>
</evidence>
<accession>A0ABP8JRK6</accession>
<name>A0ABP8JRK6_9MICO</name>
<dbReference type="EMBL" id="BAABGL010000034">
    <property type="protein sequence ID" value="GAA4394734.1"/>
    <property type="molecule type" value="Genomic_DNA"/>
</dbReference>
<dbReference type="InterPro" id="IPR028098">
    <property type="entry name" value="Glyco_trans_4-like_N"/>
</dbReference>
<dbReference type="InterPro" id="IPR001296">
    <property type="entry name" value="Glyco_trans_1"/>
</dbReference>
<organism evidence="6 7">
    <name type="scientific">Brevibacterium pityocampae</name>
    <dbReference type="NCBI Taxonomy" id="506594"/>
    <lineage>
        <taxon>Bacteria</taxon>
        <taxon>Bacillati</taxon>
        <taxon>Actinomycetota</taxon>
        <taxon>Actinomycetes</taxon>
        <taxon>Micrococcales</taxon>
        <taxon>Brevibacteriaceae</taxon>
        <taxon>Brevibacterium</taxon>
    </lineage>
</organism>
<evidence type="ECO:0000313" key="6">
    <source>
        <dbReference type="EMBL" id="GAA4394734.1"/>
    </source>
</evidence>
<reference evidence="7" key="1">
    <citation type="journal article" date="2019" name="Int. J. Syst. Evol. Microbiol.">
        <title>The Global Catalogue of Microorganisms (GCM) 10K type strain sequencing project: providing services to taxonomists for standard genome sequencing and annotation.</title>
        <authorList>
            <consortium name="The Broad Institute Genomics Platform"/>
            <consortium name="The Broad Institute Genome Sequencing Center for Infectious Disease"/>
            <person name="Wu L."/>
            <person name="Ma J."/>
        </authorList>
    </citation>
    <scope>NUCLEOTIDE SEQUENCE [LARGE SCALE GENOMIC DNA]</scope>
    <source>
        <strain evidence="7">JCM 17808</strain>
    </source>
</reference>
<dbReference type="PANTHER" id="PTHR45947:SF3">
    <property type="entry name" value="SULFOQUINOVOSYL TRANSFERASE SQD2"/>
    <property type="match status" value="1"/>
</dbReference>
<dbReference type="Pfam" id="PF00534">
    <property type="entry name" value="Glycos_transf_1"/>
    <property type="match status" value="1"/>
</dbReference>
<evidence type="ECO:0000256" key="2">
    <source>
        <dbReference type="ARBA" id="ARBA00022676"/>
    </source>
</evidence>
<evidence type="ECO:0000259" key="5">
    <source>
        <dbReference type="Pfam" id="PF13579"/>
    </source>
</evidence>
<keyword evidence="3" id="KW-0808">Transferase</keyword>
<keyword evidence="7" id="KW-1185">Reference proteome</keyword>
<proteinExistence type="predicted"/>
<dbReference type="InterPro" id="IPR050194">
    <property type="entry name" value="Glycosyltransferase_grp1"/>
</dbReference>
<evidence type="ECO:0000256" key="1">
    <source>
        <dbReference type="ARBA" id="ARBA00021292"/>
    </source>
</evidence>
<keyword evidence="2" id="KW-0328">Glycosyltransferase</keyword>
<gene>
    <name evidence="6" type="ORF">GCM10023167_24450</name>
</gene>
<comment type="caution">
    <text evidence="6">The sequence shown here is derived from an EMBL/GenBank/DDBJ whole genome shotgun (WGS) entry which is preliminary data.</text>
</comment>
<evidence type="ECO:0000256" key="3">
    <source>
        <dbReference type="ARBA" id="ARBA00022679"/>
    </source>
</evidence>
<dbReference type="PANTHER" id="PTHR45947">
    <property type="entry name" value="SULFOQUINOVOSYL TRANSFERASE SQD2"/>
    <property type="match status" value="1"/>
</dbReference>
<dbReference type="Proteomes" id="UP001500642">
    <property type="component" value="Unassembled WGS sequence"/>
</dbReference>
<dbReference type="SUPFAM" id="SSF53756">
    <property type="entry name" value="UDP-Glycosyltransferase/glycogen phosphorylase"/>
    <property type="match status" value="1"/>
</dbReference>
<dbReference type="CDD" id="cd03801">
    <property type="entry name" value="GT4_PimA-like"/>
    <property type="match status" value="1"/>
</dbReference>
<feature type="domain" description="Glycosyltransferase subfamily 4-like N-terminal" evidence="5">
    <location>
        <begin position="33"/>
        <end position="182"/>
    </location>
</feature>
<dbReference type="Gene3D" id="3.40.50.2000">
    <property type="entry name" value="Glycogen Phosphorylase B"/>
    <property type="match status" value="2"/>
</dbReference>
<sequence>MVARHGEARAHSAAGAADGGPLRILLVLATSTGGVGTHVAALAREYAAAGHAVGVIGPAATESHFGFTDHPGVRFAPLELGTSVGPRDSAALGRLSRLVTAFRADIVHAHGFRAGLVTLAALGRIRRRERPVSVVTWHNQAAGTGARGLAEKAVERYVARRADLTVGASEDLVLRARACGAQTAVFAPVAAPDAAFTEDVNIALLRSQKIRELGLPRGSVLVLAVGRIAPQKNYRLLLDAFSRITAEHPEAHLLIAGSADAHELAALEQTVAEQRLPVRFLGQRSDIAALNQAADVFVLTSGWEARALVVQEAMMAGRAIVATAVGGVPGLLGDAGLLVPPGDPEALAAALGTLLADPAERSRLGRRAALAAVDLPREPEVATTLLHHYRAVLGR</sequence>